<evidence type="ECO:0000256" key="3">
    <source>
        <dbReference type="ARBA" id="ARBA00022989"/>
    </source>
</evidence>
<organism evidence="7 8">
    <name type="scientific">Jannaschia aquimarina</name>
    <dbReference type="NCBI Taxonomy" id="935700"/>
    <lineage>
        <taxon>Bacteria</taxon>
        <taxon>Pseudomonadati</taxon>
        <taxon>Pseudomonadota</taxon>
        <taxon>Alphaproteobacteria</taxon>
        <taxon>Rhodobacterales</taxon>
        <taxon>Roseobacteraceae</taxon>
        <taxon>Jannaschia</taxon>
    </lineage>
</organism>
<keyword evidence="2 5" id="KW-0812">Transmembrane</keyword>
<gene>
    <name evidence="7" type="ORF">jaqu_12790</name>
</gene>
<evidence type="ECO:0000313" key="7">
    <source>
        <dbReference type="EMBL" id="KIT16966.1"/>
    </source>
</evidence>
<reference evidence="7 8" key="1">
    <citation type="submission" date="2015-02" db="EMBL/GenBank/DDBJ databases">
        <title>Genome Sequence of Jannaschia aquimarina DSM28248, a member of the Roseobacter clade.</title>
        <authorList>
            <person name="Voget S."/>
            <person name="Daniel R."/>
        </authorList>
    </citation>
    <scope>NUCLEOTIDE SEQUENCE [LARGE SCALE GENOMIC DNA]</scope>
    <source>
        <strain evidence="7 8">GSW-M26</strain>
    </source>
</reference>
<dbReference type="OrthoDB" id="7270324at2"/>
<dbReference type="Proteomes" id="UP000032232">
    <property type="component" value="Unassembled WGS sequence"/>
</dbReference>
<evidence type="ECO:0000259" key="6">
    <source>
        <dbReference type="Pfam" id="PF06271"/>
    </source>
</evidence>
<keyword evidence="8" id="KW-1185">Reference proteome</keyword>
<evidence type="ECO:0000256" key="2">
    <source>
        <dbReference type="ARBA" id="ARBA00022692"/>
    </source>
</evidence>
<proteinExistence type="predicted"/>
<dbReference type="RefSeq" id="WP_043918125.1">
    <property type="nucleotide sequence ID" value="NZ_FZPF01000011.1"/>
</dbReference>
<protein>
    <submittedName>
        <fullName evidence="7">RDD family protein</fullName>
    </submittedName>
</protein>
<name>A0A0D1EJ32_9RHOB</name>
<evidence type="ECO:0000256" key="4">
    <source>
        <dbReference type="ARBA" id="ARBA00023136"/>
    </source>
</evidence>
<sequence>MTALTHETALPCPHRQPEFYRGVVVKRGLAWVVDATLITLFTFVAGILTLSVAWFLWPLFFLAIGAAYRIATLASGSATWGMRLLGIELRNDEGARLDGTQAILHVTGYYASVMFAILPALASVVAMLVTERKQGLTDLVLGTAAINRPG</sequence>
<dbReference type="GO" id="GO:0016020">
    <property type="term" value="C:membrane"/>
    <property type="evidence" value="ECO:0007669"/>
    <property type="project" value="UniProtKB-SubCell"/>
</dbReference>
<accession>A0A0D1EJ32</accession>
<dbReference type="EMBL" id="JYFE01000024">
    <property type="protein sequence ID" value="KIT16966.1"/>
    <property type="molecule type" value="Genomic_DNA"/>
</dbReference>
<dbReference type="Pfam" id="PF06271">
    <property type="entry name" value="RDD"/>
    <property type="match status" value="1"/>
</dbReference>
<keyword evidence="3 5" id="KW-1133">Transmembrane helix</keyword>
<feature type="transmembrane region" description="Helical" evidence="5">
    <location>
        <begin position="59"/>
        <end position="82"/>
    </location>
</feature>
<keyword evidence="4 5" id="KW-0472">Membrane</keyword>
<dbReference type="InterPro" id="IPR010432">
    <property type="entry name" value="RDD"/>
</dbReference>
<evidence type="ECO:0000256" key="1">
    <source>
        <dbReference type="ARBA" id="ARBA00004141"/>
    </source>
</evidence>
<dbReference type="STRING" id="935700.jaqu_12790"/>
<comment type="caution">
    <text evidence="7">The sequence shown here is derived from an EMBL/GenBank/DDBJ whole genome shotgun (WGS) entry which is preliminary data.</text>
</comment>
<feature type="domain" description="RDD" evidence="6">
    <location>
        <begin position="24"/>
        <end position="141"/>
    </location>
</feature>
<evidence type="ECO:0000256" key="5">
    <source>
        <dbReference type="SAM" id="Phobius"/>
    </source>
</evidence>
<feature type="transmembrane region" description="Helical" evidence="5">
    <location>
        <begin position="29"/>
        <end position="52"/>
    </location>
</feature>
<dbReference type="PATRIC" id="fig|935700.4.peg.1331"/>
<dbReference type="AlphaFoldDB" id="A0A0D1EJ32"/>
<evidence type="ECO:0000313" key="8">
    <source>
        <dbReference type="Proteomes" id="UP000032232"/>
    </source>
</evidence>
<feature type="transmembrane region" description="Helical" evidence="5">
    <location>
        <begin position="102"/>
        <end position="129"/>
    </location>
</feature>
<comment type="subcellular location">
    <subcellularLocation>
        <location evidence="1">Membrane</location>
        <topology evidence="1">Multi-pass membrane protein</topology>
    </subcellularLocation>
</comment>